<dbReference type="InterPro" id="IPR000945">
    <property type="entry name" value="DBH-like"/>
</dbReference>
<feature type="compositionally biased region" description="Acidic residues" evidence="2">
    <location>
        <begin position="14"/>
        <end position="30"/>
    </location>
</feature>
<dbReference type="SUPFAM" id="SSF49742">
    <property type="entry name" value="PHM/PNGase F"/>
    <property type="match status" value="2"/>
</dbReference>
<organism evidence="4 5">
    <name type="scientific">Plesiocystis pacifica SIR-1</name>
    <dbReference type="NCBI Taxonomy" id="391625"/>
    <lineage>
        <taxon>Bacteria</taxon>
        <taxon>Pseudomonadati</taxon>
        <taxon>Myxococcota</taxon>
        <taxon>Polyangia</taxon>
        <taxon>Nannocystales</taxon>
        <taxon>Nannocystaceae</taxon>
        <taxon>Plesiocystis</taxon>
    </lineage>
</organism>
<evidence type="ECO:0000256" key="1">
    <source>
        <dbReference type="ARBA" id="ARBA00023157"/>
    </source>
</evidence>
<dbReference type="GO" id="GO:0005507">
    <property type="term" value="F:copper ion binding"/>
    <property type="evidence" value="ECO:0007669"/>
    <property type="project" value="InterPro"/>
</dbReference>
<dbReference type="InterPro" id="IPR024548">
    <property type="entry name" value="Cu2_monoox_C"/>
</dbReference>
<reference evidence="4 5" key="1">
    <citation type="submission" date="2007-06" db="EMBL/GenBank/DDBJ databases">
        <authorList>
            <person name="Shimkets L."/>
            <person name="Ferriera S."/>
            <person name="Johnson J."/>
            <person name="Kravitz S."/>
            <person name="Beeson K."/>
            <person name="Sutton G."/>
            <person name="Rogers Y.-H."/>
            <person name="Friedman R."/>
            <person name="Frazier M."/>
            <person name="Venter J.C."/>
        </authorList>
    </citation>
    <scope>NUCLEOTIDE SEQUENCE [LARGE SCALE GENOMIC DNA]</scope>
    <source>
        <strain evidence="4 5">SIR-1</strain>
    </source>
</reference>
<dbReference type="InterPro" id="IPR008977">
    <property type="entry name" value="PHM/PNGase_F_dom_sf"/>
</dbReference>
<feature type="region of interest" description="Disordered" evidence="2">
    <location>
        <begin position="1"/>
        <end position="36"/>
    </location>
</feature>
<dbReference type="Pfam" id="PF03712">
    <property type="entry name" value="Cu2_monoox_C"/>
    <property type="match status" value="1"/>
</dbReference>
<dbReference type="Proteomes" id="UP000005801">
    <property type="component" value="Unassembled WGS sequence"/>
</dbReference>
<comment type="caution">
    <text evidence="4">The sequence shown here is derived from an EMBL/GenBank/DDBJ whole genome shotgun (WGS) entry which is preliminary data.</text>
</comment>
<proteinExistence type="predicted"/>
<dbReference type="InterPro" id="IPR036939">
    <property type="entry name" value="Cu2_ascorb_mOase_N_sf"/>
</dbReference>
<dbReference type="eggNOG" id="COG2010">
    <property type="taxonomic scope" value="Bacteria"/>
</dbReference>
<dbReference type="PANTHER" id="PTHR10157">
    <property type="entry name" value="DOPAMINE BETA HYDROXYLASE RELATED"/>
    <property type="match status" value="1"/>
</dbReference>
<dbReference type="EMBL" id="ABCS01000010">
    <property type="protein sequence ID" value="EDM80483.1"/>
    <property type="molecule type" value="Genomic_DNA"/>
</dbReference>
<dbReference type="Gene3D" id="2.60.120.230">
    <property type="match status" value="1"/>
</dbReference>
<keyword evidence="5" id="KW-1185">Reference proteome</keyword>
<evidence type="ECO:0000259" key="3">
    <source>
        <dbReference type="Pfam" id="PF03712"/>
    </source>
</evidence>
<dbReference type="InterPro" id="IPR014784">
    <property type="entry name" value="Cu2_ascorb_mOase-like_C"/>
</dbReference>
<accession>A6G0U5</accession>
<sequence>MSLALLPACRPGNDEDDGQASDDEVGDEASDTSAQPLVTYHADIRPILETNCLGCHSEGGIGPLALTSWAEVEPFAQLMAESVAAGTMPPWLPDNTCRSMRDSFALSPEQLLAFEQWVEDGLLEGDPADYVAPMQEPPPALGEPDLHIEMPEPYAVNQDLVDDYRCIPVTAPFEEDVFVTAVNVDPGRDELVHHVIVYLAGQNALDELEMIDAAEEGPGYACYGGPGISIPDIVSMWAPGFGAVRSPEGAAIRIPAGSRMILQMHYNTVNATEPGVADASAVDLWTLPAGEVPDEVINFVLFSNKSFELPPGEADYQVETEMGVPATGTLVGVAPHMHTLGTSMSADLPGFDAGQSEPDACVVDIPRWDFNWQNLYYFDESEWVDLDYGDVLRTRCSYDTTSVDAPVGYGDSTFDEMCVFYAMMAMPWTPGEQGLCGPAAACVNGCSEDDIDCFLTCIKTSGTACFACGLQQISACAPQFCLDSIVPLVECVTGDACPTESDTCLPLQCAAEFETAWDCLAPHVFAGECDADLAECGLALGG</sequence>
<keyword evidence="1" id="KW-1015">Disulfide bond</keyword>
<feature type="domain" description="Copper type II ascorbate-dependent monooxygenase C-terminal" evidence="3">
    <location>
        <begin position="319"/>
        <end position="424"/>
    </location>
</feature>
<name>A6G0U5_9BACT</name>
<dbReference type="STRING" id="391625.PPSIR1_41769"/>
<evidence type="ECO:0000256" key="2">
    <source>
        <dbReference type="SAM" id="MobiDB-lite"/>
    </source>
</evidence>
<dbReference type="PANTHER" id="PTHR10157:SF23">
    <property type="entry name" value="MOXD1 HOMOLOG 1"/>
    <property type="match status" value="1"/>
</dbReference>
<dbReference type="GO" id="GO:0004500">
    <property type="term" value="F:dopamine beta-monooxygenase activity"/>
    <property type="evidence" value="ECO:0007669"/>
    <property type="project" value="InterPro"/>
</dbReference>
<dbReference type="AlphaFoldDB" id="A6G0U5"/>
<evidence type="ECO:0000313" key="4">
    <source>
        <dbReference type="EMBL" id="EDM80483.1"/>
    </source>
</evidence>
<gene>
    <name evidence="4" type="ORF">PPSIR1_41769</name>
</gene>
<dbReference type="Gene3D" id="2.60.120.310">
    <property type="entry name" value="Copper type II, ascorbate-dependent monooxygenase, N-terminal domain"/>
    <property type="match status" value="1"/>
</dbReference>
<evidence type="ECO:0000313" key="5">
    <source>
        <dbReference type="Proteomes" id="UP000005801"/>
    </source>
</evidence>
<protein>
    <recommendedName>
        <fullName evidence="3">Copper type II ascorbate-dependent monooxygenase C-terminal domain-containing protein</fullName>
    </recommendedName>
</protein>